<dbReference type="AlphaFoldDB" id="A0A917D7D5"/>
<organism evidence="2 3">
    <name type="scientific">Paenibacillus albidus</name>
    <dbReference type="NCBI Taxonomy" id="2041023"/>
    <lineage>
        <taxon>Bacteria</taxon>
        <taxon>Bacillati</taxon>
        <taxon>Bacillota</taxon>
        <taxon>Bacilli</taxon>
        <taxon>Bacillales</taxon>
        <taxon>Paenibacillaceae</taxon>
        <taxon>Paenibacillus</taxon>
    </lineage>
</organism>
<name>A0A917D7D5_9BACL</name>
<dbReference type="Proteomes" id="UP000637643">
    <property type="component" value="Unassembled WGS sequence"/>
</dbReference>
<evidence type="ECO:0000313" key="3">
    <source>
        <dbReference type="Proteomes" id="UP000637643"/>
    </source>
</evidence>
<proteinExistence type="predicted"/>
<keyword evidence="1" id="KW-0472">Membrane</keyword>
<evidence type="ECO:0008006" key="4">
    <source>
        <dbReference type="Google" id="ProtNLM"/>
    </source>
</evidence>
<keyword evidence="3" id="KW-1185">Reference proteome</keyword>
<feature type="transmembrane region" description="Helical" evidence="1">
    <location>
        <begin position="7"/>
        <end position="27"/>
    </location>
</feature>
<dbReference type="EMBL" id="BMKR01000053">
    <property type="protein sequence ID" value="GGG11463.1"/>
    <property type="molecule type" value="Genomic_DNA"/>
</dbReference>
<feature type="transmembrane region" description="Helical" evidence="1">
    <location>
        <begin position="39"/>
        <end position="64"/>
    </location>
</feature>
<gene>
    <name evidence="2" type="ORF">GCM10010912_64820</name>
</gene>
<reference evidence="2" key="2">
    <citation type="submission" date="2020-09" db="EMBL/GenBank/DDBJ databases">
        <authorList>
            <person name="Sun Q."/>
            <person name="Zhou Y."/>
        </authorList>
    </citation>
    <scope>NUCLEOTIDE SEQUENCE</scope>
    <source>
        <strain evidence="2">CGMCC 1.16134</strain>
    </source>
</reference>
<reference evidence="2" key="1">
    <citation type="journal article" date="2014" name="Int. J. Syst. Evol. Microbiol.">
        <title>Complete genome sequence of Corynebacterium casei LMG S-19264T (=DSM 44701T), isolated from a smear-ripened cheese.</title>
        <authorList>
            <consortium name="US DOE Joint Genome Institute (JGI-PGF)"/>
            <person name="Walter F."/>
            <person name="Albersmeier A."/>
            <person name="Kalinowski J."/>
            <person name="Ruckert C."/>
        </authorList>
    </citation>
    <scope>NUCLEOTIDE SEQUENCE</scope>
    <source>
        <strain evidence="2">CGMCC 1.16134</strain>
    </source>
</reference>
<keyword evidence="1" id="KW-0812">Transmembrane</keyword>
<comment type="caution">
    <text evidence="2">The sequence shown here is derived from an EMBL/GenBank/DDBJ whole genome shotgun (WGS) entry which is preliminary data.</text>
</comment>
<sequence length="88" mass="9802">MSELRELPVGLWIGLAAGLMLQGTLLFRDARLRGRRAWFWGLWGITGIPTPTVVYLLFVVLPALKKQDQEDAMEAGQGFAASKNEDKD</sequence>
<protein>
    <recommendedName>
        <fullName evidence="4">SigmaY antisigma factor component</fullName>
    </recommendedName>
</protein>
<evidence type="ECO:0000313" key="2">
    <source>
        <dbReference type="EMBL" id="GGG11463.1"/>
    </source>
</evidence>
<keyword evidence="1" id="KW-1133">Transmembrane helix</keyword>
<dbReference type="RefSeq" id="WP_189032107.1">
    <property type="nucleotide sequence ID" value="NZ_BMKR01000053.1"/>
</dbReference>
<accession>A0A917D7D5</accession>
<evidence type="ECO:0000256" key="1">
    <source>
        <dbReference type="SAM" id="Phobius"/>
    </source>
</evidence>